<name>A0A290SAP2_9GAMM</name>
<comment type="subcellular location">
    <subcellularLocation>
        <location evidence="1">Secreted</location>
    </subcellularLocation>
</comment>
<evidence type="ECO:0000259" key="13">
    <source>
        <dbReference type="Pfam" id="PF00082"/>
    </source>
</evidence>
<dbReference type="PRINTS" id="PR00723">
    <property type="entry name" value="SUBTILISIN"/>
</dbReference>
<sequence>MKTQVALAVSAALLTVSLSSVAGGNSIHQQIVLSKSAVDKTKTSSTRVTKLAKKIVVEPSLAPGEYTYIVRLADLPLATYDGSVVGFAATSPKIAKKELFSKLANSKMSSQQVRNELRLDVNSTDAVQYTNYLEDKQQSFLSQASRSLGKQANVVYKYKNAFNGVAMRLTQEQAVKLATLDGVEYVERERMETMDTDTGPIHIGATEVWQGEGNSATNMGEGVIIGVIDSGVNTDHDSFADIGGDGYDHTNPWGAGNYVGDCAADFVELCNDKLIGVRSYASVTDDYDDLDVFGPTPPAKNGEDYGGHGSHTASTAGGNILKNVPLVTGDSGKLESDGIVNEAFSFEQISGVAPHANIVAYQICSPGNKGDKYTGCPGAAIVAALDDAVADGVDVLNYSISGGGNPWASSTELGFLAAQEAGIFSAVSAGNDGPEAYTTSKNAPWYTVVGASTHGRTLDSFVKFNDETFAFSNGTGPVFSEVVTALPITAMSVDASNFEGCNAFAADSFKDAVAVISRGACAFSDKVTNAADAGATAVIVYNNTDGDVRLTMSGLEATTIPSVSISENSGKDLLAELASTSDTTISIDPAITLVVGQADDMADFSSRGPNSTTADIMTPSVTAPGVSIYAAYNDQDFGNDVTATSPADFAFLQGTSMSAPHTSGAGAVLKSAHPTWTPDNIRSALMMTATTDVRKEDGATPADVFDMGSGSIRVNLATNTGLIMDETFGNYMKANPATGGVPLSLNIPSMTNTQCIDTCTWTRTFTATKDANWTATSVSTSNNMALTVSPTSFDIKAGETQTLTVTADVSASAANVWNFGSLELTSPGLPDAHLPILVQVAESNLPEALSVAASRSSGTYTFTNLMSKSLNNIKVGVFDKSTDLVEPQTVEVEDEGFGFITLTFNEVVPNVVFSTSSVTAPDIDLRVLDGEFKKIGSSGGPNSNESVTFLNLPADTYYIVADSYTASAPGATDEVVISASSILTDEDSMSDTVSASVAESNGSFDLTVKWSDNVSSSSLLSLKSGDDSTEVQIPLTVSFADDEITEVVSSDLETASQTMTPGIAQAVSFDIEPNFTNSDKVYTLKAMVTEGQEIANADNDGVITDNIVEWTITRVAGESTKTMSVGFDLIPRQSGTDKELVLTNTIDGNAVESTYNFGVIQVAPVASVSDVSSAREGTTVTMDASGSSDANNDELTYSWKQLSGSTVSLTGTGSSATFEAPKVSADEVISFQLEVNDGNGNSDMTVATANITKNKGSSGSFGWLMALLTPLLFVRRRKNNS</sequence>
<dbReference type="InterPro" id="IPR013783">
    <property type="entry name" value="Ig-like_fold"/>
</dbReference>
<feature type="domain" description="Subtilisin-like protease fibronectin type-III" evidence="16">
    <location>
        <begin position="745"/>
        <end position="838"/>
    </location>
</feature>
<dbReference type="Gene3D" id="3.40.50.200">
    <property type="entry name" value="Peptidase S8/S53 domain"/>
    <property type="match status" value="1"/>
</dbReference>
<dbReference type="InterPro" id="IPR020008">
    <property type="entry name" value="GlyGly_CTERM"/>
</dbReference>
<dbReference type="Gene3D" id="2.60.40.2310">
    <property type="match status" value="1"/>
</dbReference>
<evidence type="ECO:0000259" key="15">
    <source>
        <dbReference type="Pfam" id="PF05922"/>
    </source>
</evidence>
<dbReference type="InterPro" id="IPR034197">
    <property type="entry name" value="Peptidases_S8_3"/>
</dbReference>
<dbReference type="PANTHER" id="PTHR10795">
    <property type="entry name" value="PROPROTEIN CONVERTASE SUBTILISIN/KEXIN"/>
    <property type="match status" value="1"/>
</dbReference>
<feature type="domain" description="Peptidase S8/S53" evidence="13">
    <location>
        <begin position="220"/>
        <end position="696"/>
    </location>
</feature>
<dbReference type="SUPFAM" id="SSF52743">
    <property type="entry name" value="Subtilisin-like"/>
    <property type="match status" value="1"/>
</dbReference>
<proteinExistence type="inferred from homology"/>
<keyword evidence="6 10" id="KW-0378">Hydrolase</keyword>
<dbReference type="KEGG" id="part:PARC_b0032"/>
<dbReference type="Pfam" id="PF22352">
    <property type="entry name" value="K319L-like_PKD"/>
    <property type="match status" value="1"/>
</dbReference>
<dbReference type="InterPro" id="IPR046450">
    <property type="entry name" value="PA_dom_sf"/>
</dbReference>
<dbReference type="EMBL" id="CP011026">
    <property type="protein sequence ID" value="ATC88290.1"/>
    <property type="molecule type" value="Genomic_DNA"/>
</dbReference>
<comment type="similarity">
    <text evidence="2 10 11">Belongs to the peptidase S8 family.</text>
</comment>
<gene>
    <name evidence="17" type="ORF">PARC_b0032</name>
</gene>
<keyword evidence="4 10" id="KW-0645">Protease</keyword>
<feature type="active site" description="Charge relay system" evidence="9 10">
    <location>
        <position position="308"/>
    </location>
</feature>
<dbReference type="PROSITE" id="PS00136">
    <property type="entry name" value="SUBTILASE_ASP"/>
    <property type="match status" value="1"/>
</dbReference>
<evidence type="ECO:0000256" key="3">
    <source>
        <dbReference type="ARBA" id="ARBA00022525"/>
    </source>
</evidence>
<dbReference type="InterPro" id="IPR003137">
    <property type="entry name" value="PA_domain"/>
</dbReference>
<evidence type="ECO:0000256" key="5">
    <source>
        <dbReference type="ARBA" id="ARBA00022729"/>
    </source>
</evidence>
<keyword evidence="8" id="KW-0325">Glycoprotein</keyword>
<evidence type="ECO:0000313" key="17">
    <source>
        <dbReference type="EMBL" id="ATC88290.1"/>
    </source>
</evidence>
<evidence type="ECO:0000256" key="10">
    <source>
        <dbReference type="PROSITE-ProRule" id="PRU01240"/>
    </source>
</evidence>
<dbReference type="InterPro" id="IPR015500">
    <property type="entry name" value="Peptidase_S8_subtilisin-rel"/>
</dbReference>
<dbReference type="InterPro" id="IPR041469">
    <property type="entry name" value="Subtilisin-like_FN3"/>
</dbReference>
<dbReference type="InterPro" id="IPR023828">
    <property type="entry name" value="Peptidase_S8_Ser-AS"/>
</dbReference>
<dbReference type="InterPro" id="IPR045051">
    <property type="entry name" value="SBT"/>
</dbReference>
<feature type="active site" description="Charge relay system" evidence="9 10">
    <location>
        <position position="656"/>
    </location>
</feature>
<evidence type="ECO:0000256" key="7">
    <source>
        <dbReference type="ARBA" id="ARBA00022825"/>
    </source>
</evidence>
<dbReference type="Proteomes" id="UP000016505">
    <property type="component" value="Chromosome II"/>
</dbReference>
<evidence type="ECO:0000256" key="11">
    <source>
        <dbReference type="RuleBase" id="RU003355"/>
    </source>
</evidence>
<dbReference type="CDD" id="cd04818">
    <property type="entry name" value="PA_subtilisin_1"/>
    <property type="match status" value="1"/>
</dbReference>
<evidence type="ECO:0000256" key="2">
    <source>
        <dbReference type="ARBA" id="ARBA00011073"/>
    </source>
</evidence>
<keyword evidence="5 12" id="KW-0732">Signal</keyword>
<dbReference type="CDD" id="cd04852">
    <property type="entry name" value="Peptidases_S8_3"/>
    <property type="match status" value="1"/>
</dbReference>
<evidence type="ECO:0000256" key="9">
    <source>
        <dbReference type="PIRSR" id="PIRSR615500-1"/>
    </source>
</evidence>
<protein>
    <recommendedName>
        <fullName evidence="19">GlyGly-CTERM sorting domain-containing protein</fullName>
    </recommendedName>
</protein>
<evidence type="ECO:0000259" key="14">
    <source>
        <dbReference type="Pfam" id="PF02225"/>
    </source>
</evidence>
<dbReference type="NCBIfam" id="TIGR03501">
    <property type="entry name" value="GlyGly_CTERM"/>
    <property type="match status" value="1"/>
</dbReference>
<evidence type="ECO:0000256" key="4">
    <source>
        <dbReference type="ARBA" id="ARBA00022670"/>
    </source>
</evidence>
<accession>A0A290SAP2</accession>
<dbReference type="GO" id="GO:0005576">
    <property type="term" value="C:extracellular region"/>
    <property type="evidence" value="ECO:0007669"/>
    <property type="project" value="UniProtKB-SubCell"/>
</dbReference>
<dbReference type="Pfam" id="PF17766">
    <property type="entry name" value="fn3_6"/>
    <property type="match status" value="1"/>
</dbReference>
<dbReference type="Gene3D" id="2.60.120.380">
    <property type="match status" value="1"/>
</dbReference>
<feature type="chain" id="PRO_5012651549" description="GlyGly-CTERM sorting domain-containing protein" evidence="12">
    <location>
        <begin position="23"/>
        <end position="1281"/>
    </location>
</feature>
<dbReference type="Gene3D" id="3.30.70.80">
    <property type="entry name" value="Peptidase S8 propeptide/proteinase inhibitor I9"/>
    <property type="match status" value="1"/>
</dbReference>
<dbReference type="InterPro" id="IPR037045">
    <property type="entry name" value="S8pro/Inhibitor_I9_sf"/>
</dbReference>
<evidence type="ECO:0008006" key="19">
    <source>
        <dbReference type="Google" id="ProtNLM"/>
    </source>
</evidence>
<dbReference type="Pfam" id="PF02225">
    <property type="entry name" value="PA"/>
    <property type="match status" value="1"/>
</dbReference>
<dbReference type="Pfam" id="PF05922">
    <property type="entry name" value="Inhibitor_I9"/>
    <property type="match status" value="1"/>
</dbReference>
<evidence type="ECO:0000256" key="8">
    <source>
        <dbReference type="ARBA" id="ARBA00023180"/>
    </source>
</evidence>
<evidence type="ECO:0000256" key="12">
    <source>
        <dbReference type="SAM" id="SignalP"/>
    </source>
</evidence>
<keyword evidence="3" id="KW-0964">Secreted</keyword>
<dbReference type="InterPro" id="IPR036852">
    <property type="entry name" value="Peptidase_S8/S53_dom_sf"/>
</dbReference>
<dbReference type="SUPFAM" id="SSF52025">
    <property type="entry name" value="PA domain"/>
    <property type="match status" value="1"/>
</dbReference>
<evidence type="ECO:0000313" key="18">
    <source>
        <dbReference type="Proteomes" id="UP000016505"/>
    </source>
</evidence>
<dbReference type="OrthoDB" id="614750at2"/>
<dbReference type="PROSITE" id="PS00138">
    <property type="entry name" value="SUBTILASE_SER"/>
    <property type="match status" value="1"/>
</dbReference>
<dbReference type="InterPro" id="IPR023827">
    <property type="entry name" value="Peptidase_S8_Asp-AS"/>
</dbReference>
<dbReference type="GO" id="GO:0006508">
    <property type="term" value="P:proteolysis"/>
    <property type="evidence" value="ECO:0007669"/>
    <property type="project" value="UniProtKB-KW"/>
</dbReference>
<evidence type="ECO:0000256" key="6">
    <source>
        <dbReference type="ARBA" id="ARBA00022801"/>
    </source>
</evidence>
<reference evidence="17 18" key="1">
    <citation type="journal article" date="2012" name="J. Bacteriol.">
        <title>Genome sequences of type strains of seven species of the marine bacterium Pseudoalteromonas.</title>
        <authorList>
            <person name="Xie B.B."/>
            <person name="Shu Y.L."/>
            <person name="Qin Q.L."/>
            <person name="Rong J.C."/>
            <person name="Zhang X.Y."/>
            <person name="Chen X.L."/>
            <person name="Shi M."/>
            <person name="He H.L."/>
            <person name="Zhou B.C."/>
            <person name="Zhang Y.Z."/>
        </authorList>
    </citation>
    <scope>NUCLEOTIDE SEQUENCE [LARGE SCALE GENOMIC DNA]</scope>
    <source>
        <strain evidence="17 18">A 37-1-2</strain>
    </source>
</reference>
<dbReference type="Gene3D" id="2.60.40.10">
    <property type="entry name" value="Immunoglobulins"/>
    <property type="match status" value="1"/>
</dbReference>
<dbReference type="InterPro" id="IPR000209">
    <property type="entry name" value="Peptidase_S8/S53_dom"/>
</dbReference>
<dbReference type="Gene3D" id="3.50.30.30">
    <property type="match status" value="1"/>
</dbReference>
<evidence type="ECO:0000259" key="16">
    <source>
        <dbReference type="Pfam" id="PF17766"/>
    </source>
</evidence>
<feature type="domain" description="Inhibitor I9" evidence="15">
    <location>
        <begin position="125"/>
        <end position="190"/>
    </location>
</feature>
<feature type="signal peptide" evidence="12">
    <location>
        <begin position="1"/>
        <end position="22"/>
    </location>
</feature>
<dbReference type="InterPro" id="IPR010259">
    <property type="entry name" value="S8pro/Inhibitor_I9"/>
</dbReference>
<organism evidence="17 18">
    <name type="scientific">Pseudoalteromonas arctica A 37-1-2</name>
    <dbReference type="NCBI Taxonomy" id="1117313"/>
    <lineage>
        <taxon>Bacteria</taxon>
        <taxon>Pseudomonadati</taxon>
        <taxon>Pseudomonadota</taxon>
        <taxon>Gammaproteobacteria</taxon>
        <taxon>Alteromonadales</taxon>
        <taxon>Pseudoalteromonadaceae</taxon>
        <taxon>Pseudoalteromonas</taxon>
    </lineage>
</organism>
<dbReference type="GO" id="GO:0004252">
    <property type="term" value="F:serine-type endopeptidase activity"/>
    <property type="evidence" value="ECO:0007669"/>
    <property type="project" value="UniProtKB-UniRule"/>
</dbReference>
<feature type="domain" description="PA" evidence="14">
    <location>
        <begin position="495"/>
        <end position="573"/>
    </location>
</feature>
<evidence type="ECO:0000256" key="1">
    <source>
        <dbReference type="ARBA" id="ARBA00004613"/>
    </source>
</evidence>
<feature type="active site" description="Charge relay system" evidence="9 10">
    <location>
        <position position="229"/>
    </location>
</feature>
<dbReference type="Pfam" id="PF00082">
    <property type="entry name" value="Peptidase_S8"/>
    <property type="match status" value="1"/>
</dbReference>
<keyword evidence="7 10" id="KW-0720">Serine protease</keyword>
<dbReference type="RefSeq" id="WP_010552889.1">
    <property type="nucleotide sequence ID" value="NZ_CP011026.1"/>
</dbReference>
<dbReference type="PROSITE" id="PS51892">
    <property type="entry name" value="SUBTILASE"/>
    <property type="match status" value="1"/>
</dbReference>